<comment type="similarity">
    <text evidence="1">Belongs to the FPP family.</text>
</comment>
<sequence length="1080" mass="121198">MARLRLLLVQCFLPVTASNNKYGHDFLPLLRWYLNRWYYSGSTRLVKRDRTRLVKGDDTLCEMDRRSWPWKKKSSDKSSNADVLQNSNQAEQEDKAPKFVQISPETYAHLTDSEEQVKVLDEKVKTLNEKLSASQSEITTKDALVKQHAKVAEEAVSGWEKAEAEASALKVQLETVTLSKLAAEERAAHLDGALKECMKQWEKIKAELEEKLLEFDHELIRAGAENDALSRSLQERADLLMKIDEEKAQAEAEIEVLKSTIQSGEREINSLKYEVHVVTKELEIRNEEKNMSVRSADVATKQHLEDVKKITKLEAECQRLRGLVRKKLPGPAALAQMKMEVESLGMGRDYGDNRLRRSPAKNNSFHRPMSPMSPVPDYAFDNLQHMQKENEFLTARLLTMEEETKMLKEALTKRNSELQTSRSMYAKIAGKLRTLEVQMVTGNQRKSPSNPNMDIHFDGAHSQNGSNPPSMTSMSEDGVDDEGSCTESWANALVSELSHIKKEKVAKSSVTDGSSRLELMDDFLEMERLACLPSEANGHDNAVDKIKIVDAEAAVSGLTESDGVKDLQSVPLPGTPSSKQQLSEGSPLLKLQSRLSSLLDSESPQNNAGKVLNSIRNILKDIEEEADLMNVSKMVEVSESESLMNQDKRLSIGSKHSMDQEVINAVLKIQDFVKSLDQEMSKHQRPSSDYDGLSEKIQQFSALVEKVLSNENVINDIIMTLSHILSETSEIKFTMLRDSTNEADSNNLDYVDKVTLLENKVQPHSSSGPCPLIPHPSSDPEIVGPNDAGFDVKTAVQMCSPEDYERLKSEKINLETELARCSEMIEDTKCRFSEMEKNLEELTSKLSASENSNSLAETQLKCMVESYKILESRKVELEKEIEVLQSKIETLTAELGDERQSHLDDLARYKDLEEKMERYENEQSSMHVEEVDDTKSKQEVEIAAAAEKLAECQETMLILGRQLQAMRPPAESMGASPTRQRMEDFLQDAAGTTEGGEYAQKPSGQHDTDQEMLESGNVSPLNGYKTHMTPSDVDGSPSLSTNSSKRPKHRSRSSSSSSFPNQLPEKQSRGFSRFFAKGKE</sequence>
<feature type="compositionally biased region" description="Polar residues" evidence="4">
    <location>
        <begin position="442"/>
        <end position="452"/>
    </location>
</feature>
<feature type="region of interest" description="Disordered" evidence="4">
    <location>
        <begin position="70"/>
        <end position="98"/>
    </location>
</feature>
<feature type="compositionally biased region" description="Polar residues" evidence="4">
    <location>
        <begin position="80"/>
        <end position="90"/>
    </location>
</feature>
<feature type="region of interest" description="Disordered" evidence="4">
    <location>
        <begin position="442"/>
        <end position="485"/>
    </location>
</feature>
<reference evidence="6" key="1">
    <citation type="submission" date="2015-06" db="UniProtKB">
        <authorList>
            <consortium name="EnsemblPlants"/>
        </authorList>
    </citation>
    <scope>IDENTIFICATION</scope>
</reference>
<dbReference type="InterPro" id="IPR008587">
    <property type="entry name" value="FPP_plant"/>
</dbReference>
<evidence type="ECO:0000256" key="2">
    <source>
        <dbReference type="ARBA" id="ARBA00023054"/>
    </source>
</evidence>
<feature type="region of interest" description="Disordered" evidence="4">
    <location>
        <begin position="564"/>
        <end position="586"/>
    </location>
</feature>
<protein>
    <recommendedName>
        <fullName evidence="7">Filament-like plant protein 4</fullName>
    </recommendedName>
</protein>
<dbReference type="AlphaFoldDB" id="M8BJ14"/>
<evidence type="ECO:0000256" key="1">
    <source>
        <dbReference type="ARBA" id="ARBA00005921"/>
    </source>
</evidence>
<evidence type="ECO:0008006" key="7">
    <source>
        <dbReference type="Google" id="ProtNLM"/>
    </source>
</evidence>
<dbReference type="Pfam" id="PF05911">
    <property type="entry name" value="FPP"/>
    <property type="match status" value="1"/>
</dbReference>
<proteinExistence type="inferred from homology"/>
<dbReference type="PANTHER" id="PTHR31580:SF4">
    <property type="entry name" value="FILAMENT-LIKE PLANT PROTEIN 6"/>
    <property type="match status" value="1"/>
</dbReference>
<evidence type="ECO:0000256" key="4">
    <source>
        <dbReference type="SAM" id="MobiDB-lite"/>
    </source>
</evidence>
<keyword evidence="2 3" id="KW-0175">Coiled coil</keyword>
<organism evidence="6">
    <name type="scientific">Aegilops tauschii</name>
    <name type="common">Tausch's goatgrass</name>
    <name type="synonym">Aegilops squarrosa</name>
    <dbReference type="NCBI Taxonomy" id="37682"/>
    <lineage>
        <taxon>Eukaryota</taxon>
        <taxon>Viridiplantae</taxon>
        <taxon>Streptophyta</taxon>
        <taxon>Embryophyta</taxon>
        <taxon>Tracheophyta</taxon>
        <taxon>Spermatophyta</taxon>
        <taxon>Magnoliopsida</taxon>
        <taxon>Liliopsida</taxon>
        <taxon>Poales</taxon>
        <taxon>Poaceae</taxon>
        <taxon>BOP clade</taxon>
        <taxon>Pooideae</taxon>
        <taxon>Triticodae</taxon>
        <taxon>Triticeae</taxon>
        <taxon>Triticinae</taxon>
        <taxon>Aegilops</taxon>
    </lineage>
</organism>
<evidence type="ECO:0000256" key="5">
    <source>
        <dbReference type="SAM" id="SignalP"/>
    </source>
</evidence>
<feature type="region of interest" description="Disordered" evidence="4">
    <location>
        <begin position="994"/>
        <end position="1080"/>
    </location>
</feature>
<dbReference type="EnsemblPlants" id="EMT25000">
    <property type="protein sequence ID" value="EMT25000"/>
    <property type="gene ID" value="F775_29770"/>
</dbReference>
<evidence type="ECO:0000313" key="6">
    <source>
        <dbReference type="EnsemblPlants" id="EMT25000"/>
    </source>
</evidence>
<evidence type="ECO:0000256" key="3">
    <source>
        <dbReference type="SAM" id="Coils"/>
    </source>
</evidence>
<feature type="chain" id="PRO_5014583239" description="Filament-like plant protein 4" evidence="5">
    <location>
        <begin position="18"/>
        <end position="1080"/>
    </location>
</feature>
<feature type="signal peptide" evidence="5">
    <location>
        <begin position="1"/>
        <end position="17"/>
    </location>
</feature>
<feature type="coiled-coil region" evidence="3">
    <location>
        <begin position="804"/>
        <end position="955"/>
    </location>
</feature>
<name>M8BJ14_AEGTA</name>
<keyword evidence="5" id="KW-0732">Signal</keyword>
<feature type="compositionally biased region" description="Polar residues" evidence="4">
    <location>
        <begin position="575"/>
        <end position="584"/>
    </location>
</feature>
<feature type="coiled-coil region" evidence="3">
    <location>
        <begin position="110"/>
        <end position="137"/>
    </location>
</feature>
<accession>M8BJ14</accession>
<feature type="compositionally biased region" description="Polar residues" evidence="4">
    <location>
        <begin position="461"/>
        <end position="475"/>
    </location>
</feature>
<dbReference type="PANTHER" id="PTHR31580">
    <property type="entry name" value="FILAMENT-LIKE PLANT PROTEIN 4"/>
    <property type="match status" value="1"/>
</dbReference>
<feature type="coiled-coil region" evidence="3">
    <location>
        <begin position="198"/>
        <end position="274"/>
    </location>
</feature>